<comment type="subcellular location">
    <subcellularLocation>
        <location evidence="1">Membrane</location>
        <topology evidence="1">Multi-pass membrane protein</topology>
    </subcellularLocation>
</comment>
<evidence type="ECO:0000313" key="7">
    <source>
        <dbReference type="EMBL" id="OAF66386.1"/>
    </source>
</evidence>
<evidence type="ECO:0000259" key="6">
    <source>
        <dbReference type="PROSITE" id="PS50850"/>
    </source>
</evidence>
<dbReference type="PANTHER" id="PTHR11662:SF456">
    <property type="entry name" value="VESICULAR GLUTAMATE TRANSPORTER, ISOFORM A"/>
    <property type="match status" value="1"/>
</dbReference>
<dbReference type="AlphaFoldDB" id="A0A177AWL8"/>
<name>A0A177AWL8_9BILA</name>
<sequence>MDLYQMINSRSSDSSNIEYNHSSPFSFNKKIPVRYQMAVGCALGFLILFGMRCNLGIAILELNKYDNPIHSNASVEVYNNTINYNYKNNNHRNSEIIGLINSSFFFGYIITQIPGGYMSTRYPSNIVFGYAIGLSCLLNLIVPFAFKINYICLILVRILQGLIEGVTYPACHGLWRYWAPPFEHSRLSTISFSGRVNNYIMIKIYTTKGSYAGVFIGMPLTSIMTQYCDWQSSFILY</sequence>
<evidence type="ECO:0000256" key="3">
    <source>
        <dbReference type="ARBA" id="ARBA00022989"/>
    </source>
</evidence>
<dbReference type="InterPro" id="IPR050382">
    <property type="entry name" value="MFS_Na/Anion_cotransporter"/>
</dbReference>
<dbReference type="GO" id="GO:0005313">
    <property type="term" value="F:L-glutamate transmembrane transporter activity"/>
    <property type="evidence" value="ECO:0007669"/>
    <property type="project" value="TreeGrafter"/>
</dbReference>
<dbReference type="Pfam" id="PF07690">
    <property type="entry name" value="MFS_1"/>
    <property type="match status" value="1"/>
</dbReference>
<accession>A0A177AWL8</accession>
<feature type="non-terminal residue" evidence="7">
    <location>
        <position position="237"/>
    </location>
</feature>
<gene>
    <name evidence="7" type="ORF">A3Q56_05892</name>
</gene>
<dbReference type="EMBL" id="LWCA01000948">
    <property type="protein sequence ID" value="OAF66386.1"/>
    <property type="molecule type" value="Genomic_DNA"/>
</dbReference>
<dbReference type="GO" id="GO:0060076">
    <property type="term" value="C:excitatory synapse"/>
    <property type="evidence" value="ECO:0007669"/>
    <property type="project" value="TreeGrafter"/>
</dbReference>
<evidence type="ECO:0000313" key="8">
    <source>
        <dbReference type="Proteomes" id="UP000078046"/>
    </source>
</evidence>
<dbReference type="Gene3D" id="1.20.1250.20">
    <property type="entry name" value="MFS general substrate transporter like domains"/>
    <property type="match status" value="1"/>
</dbReference>
<comment type="caution">
    <text evidence="7">The sequence shown here is derived from an EMBL/GenBank/DDBJ whole genome shotgun (WGS) entry which is preliminary data.</text>
</comment>
<dbReference type="OrthoDB" id="2985014at2759"/>
<keyword evidence="2 5" id="KW-0812">Transmembrane</keyword>
<dbReference type="InterPro" id="IPR011701">
    <property type="entry name" value="MFS"/>
</dbReference>
<dbReference type="GO" id="GO:0035249">
    <property type="term" value="P:synaptic transmission, glutamatergic"/>
    <property type="evidence" value="ECO:0007669"/>
    <property type="project" value="TreeGrafter"/>
</dbReference>
<dbReference type="GO" id="GO:0005326">
    <property type="term" value="F:neurotransmitter transmembrane transporter activity"/>
    <property type="evidence" value="ECO:0007669"/>
    <property type="project" value="TreeGrafter"/>
</dbReference>
<dbReference type="GO" id="GO:0050803">
    <property type="term" value="P:regulation of synapse structure or activity"/>
    <property type="evidence" value="ECO:0007669"/>
    <property type="project" value="TreeGrafter"/>
</dbReference>
<evidence type="ECO:0000256" key="2">
    <source>
        <dbReference type="ARBA" id="ARBA00022692"/>
    </source>
</evidence>
<keyword evidence="8" id="KW-1185">Reference proteome</keyword>
<protein>
    <recommendedName>
        <fullName evidence="6">Major facilitator superfamily (MFS) profile domain-containing protein</fullName>
    </recommendedName>
</protein>
<organism evidence="7 8">
    <name type="scientific">Intoshia linei</name>
    <dbReference type="NCBI Taxonomy" id="1819745"/>
    <lineage>
        <taxon>Eukaryota</taxon>
        <taxon>Metazoa</taxon>
        <taxon>Spiralia</taxon>
        <taxon>Lophotrochozoa</taxon>
        <taxon>Mesozoa</taxon>
        <taxon>Orthonectida</taxon>
        <taxon>Rhopaluridae</taxon>
        <taxon>Intoshia</taxon>
    </lineage>
</organism>
<keyword evidence="4 5" id="KW-0472">Membrane</keyword>
<dbReference type="Proteomes" id="UP000078046">
    <property type="component" value="Unassembled WGS sequence"/>
</dbReference>
<evidence type="ECO:0000256" key="1">
    <source>
        <dbReference type="ARBA" id="ARBA00004141"/>
    </source>
</evidence>
<feature type="domain" description="Major facilitator superfamily (MFS) profile" evidence="6">
    <location>
        <begin position="42"/>
        <end position="237"/>
    </location>
</feature>
<reference evidence="7 8" key="1">
    <citation type="submission" date="2016-04" db="EMBL/GenBank/DDBJ databases">
        <title>The genome of Intoshia linei affirms orthonectids as highly simplified spiralians.</title>
        <authorList>
            <person name="Mikhailov K.V."/>
            <person name="Slusarev G.S."/>
            <person name="Nikitin M.A."/>
            <person name="Logacheva M.D."/>
            <person name="Penin A."/>
            <person name="Aleoshin V."/>
            <person name="Panchin Y.V."/>
        </authorList>
    </citation>
    <scope>NUCLEOTIDE SEQUENCE [LARGE SCALE GENOMIC DNA]</scope>
    <source>
        <strain evidence="7">Intl2013</strain>
        <tissue evidence="7">Whole animal</tissue>
    </source>
</reference>
<feature type="transmembrane region" description="Helical" evidence="5">
    <location>
        <begin position="127"/>
        <end position="146"/>
    </location>
</feature>
<keyword evidence="3 5" id="KW-1133">Transmembrane helix</keyword>
<dbReference type="InterPro" id="IPR036259">
    <property type="entry name" value="MFS_trans_sf"/>
</dbReference>
<proteinExistence type="predicted"/>
<dbReference type="PROSITE" id="PS50850">
    <property type="entry name" value="MFS"/>
    <property type="match status" value="1"/>
</dbReference>
<dbReference type="InterPro" id="IPR020846">
    <property type="entry name" value="MFS_dom"/>
</dbReference>
<dbReference type="GO" id="GO:0030672">
    <property type="term" value="C:synaptic vesicle membrane"/>
    <property type="evidence" value="ECO:0007669"/>
    <property type="project" value="TreeGrafter"/>
</dbReference>
<feature type="transmembrane region" description="Helical" evidence="5">
    <location>
        <begin position="37"/>
        <end position="60"/>
    </location>
</feature>
<evidence type="ECO:0000256" key="5">
    <source>
        <dbReference type="SAM" id="Phobius"/>
    </source>
</evidence>
<dbReference type="PANTHER" id="PTHR11662">
    <property type="entry name" value="SOLUTE CARRIER FAMILY 17"/>
    <property type="match status" value="1"/>
</dbReference>
<evidence type="ECO:0000256" key="4">
    <source>
        <dbReference type="ARBA" id="ARBA00023136"/>
    </source>
</evidence>
<feature type="transmembrane region" description="Helical" evidence="5">
    <location>
        <begin position="96"/>
        <end position="115"/>
    </location>
</feature>
<dbReference type="SUPFAM" id="SSF103473">
    <property type="entry name" value="MFS general substrate transporter"/>
    <property type="match status" value="1"/>
</dbReference>
<dbReference type="GO" id="GO:0098700">
    <property type="term" value="P:neurotransmitter loading into synaptic vesicle"/>
    <property type="evidence" value="ECO:0007669"/>
    <property type="project" value="TreeGrafter"/>
</dbReference>